<dbReference type="SUPFAM" id="SSF56112">
    <property type="entry name" value="Protein kinase-like (PK-like)"/>
    <property type="match status" value="1"/>
</dbReference>
<dbReference type="PANTHER" id="PTHR27002:SF181">
    <property type="entry name" value="RECEPTOR-LIKE SERINE_THREONINE-PROTEIN KINASE"/>
    <property type="match status" value="1"/>
</dbReference>
<evidence type="ECO:0000256" key="5">
    <source>
        <dbReference type="ARBA" id="ARBA00022679"/>
    </source>
</evidence>
<dbReference type="InterPro" id="IPR008271">
    <property type="entry name" value="Ser/Thr_kinase_AS"/>
</dbReference>
<keyword evidence="12" id="KW-0472">Membrane</keyword>
<dbReference type="GO" id="GO:0005886">
    <property type="term" value="C:plasma membrane"/>
    <property type="evidence" value="ECO:0007669"/>
    <property type="project" value="UniProtKB-SubCell"/>
</dbReference>
<keyword evidence="6" id="KW-0812">Transmembrane</keyword>
<dbReference type="SMART" id="SM00220">
    <property type="entry name" value="S_TKc"/>
    <property type="match status" value="1"/>
</dbReference>
<evidence type="ECO:0000256" key="7">
    <source>
        <dbReference type="ARBA" id="ARBA00022729"/>
    </source>
</evidence>
<evidence type="ECO:0000256" key="14">
    <source>
        <dbReference type="ARBA" id="ARBA00023170"/>
    </source>
</evidence>
<comment type="subcellular location">
    <subcellularLocation>
        <location evidence="1">Cell membrane</location>
        <topology evidence="1">Single-pass membrane protein</topology>
    </subcellularLocation>
    <subcellularLocation>
        <location evidence="2">Membrane</location>
        <topology evidence="2">Single-pass type I membrane protein</topology>
    </subcellularLocation>
</comment>
<keyword evidence="3" id="KW-1003">Cell membrane</keyword>
<dbReference type="PROSITE" id="PS00108">
    <property type="entry name" value="PROTEIN_KINASE_ST"/>
    <property type="match status" value="1"/>
</dbReference>
<dbReference type="PANTHER" id="PTHR27002">
    <property type="entry name" value="RECEPTOR-LIKE SERINE/THREONINE-PROTEIN KINASE SD1-8"/>
    <property type="match status" value="1"/>
</dbReference>
<keyword evidence="8" id="KW-0547">Nucleotide-binding</keyword>
<evidence type="ECO:0000256" key="3">
    <source>
        <dbReference type="ARBA" id="ARBA00022475"/>
    </source>
</evidence>
<dbReference type="InterPro" id="IPR000719">
    <property type="entry name" value="Prot_kinase_dom"/>
</dbReference>
<evidence type="ECO:0000256" key="6">
    <source>
        <dbReference type="ARBA" id="ARBA00022692"/>
    </source>
</evidence>
<dbReference type="InterPro" id="IPR011009">
    <property type="entry name" value="Kinase-like_dom_sf"/>
</dbReference>
<evidence type="ECO:0000256" key="8">
    <source>
        <dbReference type="ARBA" id="ARBA00022741"/>
    </source>
</evidence>
<dbReference type="FunFam" id="3.30.200.20:FF:000145">
    <property type="entry name" value="receptor-like serine/threonine-protein kinase SD1-8"/>
    <property type="match status" value="1"/>
</dbReference>
<keyword evidence="13" id="KW-1015">Disulfide bond</keyword>
<name>A0A426X1X6_ENSVE</name>
<dbReference type="GO" id="GO:0004674">
    <property type="term" value="F:protein serine/threonine kinase activity"/>
    <property type="evidence" value="ECO:0007669"/>
    <property type="project" value="UniProtKB-KW"/>
</dbReference>
<evidence type="ECO:0000313" key="18">
    <source>
        <dbReference type="Proteomes" id="UP000287651"/>
    </source>
</evidence>
<proteinExistence type="predicted"/>
<accession>A0A426X1X6</accession>
<evidence type="ECO:0000256" key="4">
    <source>
        <dbReference type="ARBA" id="ARBA00022527"/>
    </source>
</evidence>
<evidence type="ECO:0000256" key="2">
    <source>
        <dbReference type="ARBA" id="ARBA00004479"/>
    </source>
</evidence>
<dbReference type="InterPro" id="IPR001245">
    <property type="entry name" value="Ser-Thr/Tyr_kinase_cat_dom"/>
</dbReference>
<gene>
    <name evidence="17" type="ORF">B296_00059017</name>
</gene>
<keyword evidence="14" id="KW-0675">Receptor</keyword>
<dbReference type="Proteomes" id="UP000287651">
    <property type="component" value="Unassembled WGS sequence"/>
</dbReference>
<evidence type="ECO:0000256" key="13">
    <source>
        <dbReference type="ARBA" id="ARBA00023157"/>
    </source>
</evidence>
<keyword evidence="15" id="KW-0325">Glycoprotein</keyword>
<dbReference type="Gene3D" id="3.30.200.20">
    <property type="entry name" value="Phosphorylase Kinase, domain 1"/>
    <property type="match status" value="1"/>
</dbReference>
<reference evidence="17 18" key="1">
    <citation type="journal article" date="2014" name="Agronomy (Basel)">
        <title>A Draft Genome Sequence for Ensete ventricosum, the Drought-Tolerant Tree Against Hunger.</title>
        <authorList>
            <person name="Harrison J."/>
            <person name="Moore K.A."/>
            <person name="Paszkiewicz K."/>
            <person name="Jones T."/>
            <person name="Grant M."/>
            <person name="Ambacheew D."/>
            <person name="Muzemil S."/>
            <person name="Studholme D.J."/>
        </authorList>
    </citation>
    <scope>NUCLEOTIDE SEQUENCE [LARGE SCALE GENOMIC DNA]</scope>
</reference>
<keyword evidence="7" id="KW-0732">Signal</keyword>
<keyword evidence="9" id="KW-0418">Kinase</keyword>
<evidence type="ECO:0000313" key="17">
    <source>
        <dbReference type="EMBL" id="RRT33467.1"/>
    </source>
</evidence>
<feature type="non-terminal residue" evidence="17">
    <location>
        <position position="1"/>
    </location>
</feature>
<comment type="caution">
    <text evidence="17">The sequence shown here is derived from an EMBL/GenBank/DDBJ whole genome shotgun (WGS) entry which is preliminary data.</text>
</comment>
<evidence type="ECO:0000256" key="10">
    <source>
        <dbReference type="ARBA" id="ARBA00022840"/>
    </source>
</evidence>
<dbReference type="EMBL" id="AMZH03028957">
    <property type="protein sequence ID" value="RRT33467.1"/>
    <property type="molecule type" value="Genomic_DNA"/>
</dbReference>
<organism evidence="17 18">
    <name type="scientific">Ensete ventricosum</name>
    <name type="common">Abyssinian banana</name>
    <name type="synonym">Musa ensete</name>
    <dbReference type="NCBI Taxonomy" id="4639"/>
    <lineage>
        <taxon>Eukaryota</taxon>
        <taxon>Viridiplantae</taxon>
        <taxon>Streptophyta</taxon>
        <taxon>Embryophyta</taxon>
        <taxon>Tracheophyta</taxon>
        <taxon>Spermatophyta</taxon>
        <taxon>Magnoliopsida</taxon>
        <taxon>Liliopsida</taxon>
        <taxon>Zingiberales</taxon>
        <taxon>Musaceae</taxon>
        <taxon>Ensete</taxon>
    </lineage>
</organism>
<evidence type="ECO:0000256" key="15">
    <source>
        <dbReference type="ARBA" id="ARBA00023180"/>
    </source>
</evidence>
<dbReference type="Pfam" id="PF07714">
    <property type="entry name" value="PK_Tyr_Ser-Thr"/>
    <property type="match status" value="1"/>
</dbReference>
<evidence type="ECO:0000256" key="11">
    <source>
        <dbReference type="ARBA" id="ARBA00022989"/>
    </source>
</evidence>
<dbReference type="PROSITE" id="PS50011">
    <property type="entry name" value="PROTEIN_KINASE_DOM"/>
    <property type="match status" value="1"/>
</dbReference>
<keyword evidence="10" id="KW-0067">ATP-binding</keyword>
<protein>
    <recommendedName>
        <fullName evidence="16">Protein kinase domain-containing protein</fullName>
    </recommendedName>
</protein>
<dbReference type="FunFam" id="1.10.510.10:FF:000060">
    <property type="entry name" value="G-type lectin S-receptor-like serine/threonine-protein kinase"/>
    <property type="match status" value="1"/>
</dbReference>
<keyword evidence="5" id="KW-0808">Transferase</keyword>
<keyword evidence="11" id="KW-1133">Transmembrane helix</keyword>
<dbReference type="AlphaFoldDB" id="A0A426X1X6"/>
<feature type="domain" description="Protein kinase" evidence="16">
    <location>
        <begin position="25"/>
        <end position="283"/>
    </location>
</feature>
<evidence type="ECO:0000256" key="12">
    <source>
        <dbReference type="ARBA" id="ARBA00023136"/>
    </source>
</evidence>
<evidence type="ECO:0000256" key="1">
    <source>
        <dbReference type="ARBA" id="ARBA00004162"/>
    </source>
</evidence>
<dbReference type="Gene3D" id="1.10.510.10">
    <property type="entry name" value="Transferase(Phosphotransferase) domain 1"/>
    <property type="match status" value="1"/>
</dbReference>
<evidence type="ECO:0000259" key="16">
    <source>
        <dbReference type="PROSITE" id="PS50011"/>
    </source>
</evidence>
<dbReference type="GO" id="GO:0005524">
    <property type="term" value="F:ATP binding"/>
    <property type="evidence" value="ECO:0007669"/>
    <property type="project" value="UniProtKB-KW"/>
</dbReference>
<sequence>SAQHQQCQELPSISFESITASTSGFSTENLIGEGGFGPVYKGTLPEGQEVAVKRLSRGSGQGHSEFKNELILIARLQHRNLVRLLGCCIHGEEKILVYEYMPNRSLNTFLFDPEKKGLLDWKTRYTIIEGIALGLLYLHRDSRLRIIHRDLKAGNILLDEDMNPKISDFGMARIFGSDDNETNTKRVVGTYGYMSPEYAMHGVFSVKSDVYSFGVLLLEIVSGRKNSIFTHQESSVSLLGYAWRLWNEDNAMEFVDPAIRDSCSQKQASMCMNVGLLCAESRK</sequence>
<keyword evidence="4" id="KW-0723">Serine/threonine-protein kinase</keyword>
<evidence type="ECO:0000256" key="9">
    <source>
        <dbReference type="ARBA" id="ARBA00022777"/>
    </source>
</evidence>